<evidence type="ECO:0000313" key="2">
    <source>
        <dbReference type="Proteomes" id="UP000807025"/>
    </source>
</evidence>
<protein>
    <submittedName>
        <fullName evidence="1">Uncharacterized protein</fullName>
    </submittedName>
</protein>
<dbReference type="AlphaFoldDB" id="A0A9P6D793"/>
<dbReference type="OrthoDB" id="2684108at2759"/>
<feature type="non-terminal residue" evidence="1">
    <location>
        <position position="1"/>
    </location>
</feature>
<name>A0A9P6D793_PLEER</name>
<proteinExistence type="predicted"/>
<comment type="caution">
    <text evidence="1">The sequence shown here is derived from an EMBL/GenBank/DDBJ whole genome shotgun (WGS) entry which is preliminary data.</text>
</comment>
<evidence type="ECO:0000313" key="1">
    <source>
        <dbReference type="EMBL" id="KAF9493852.1"/>
    </source>
</evidence>
<sequence>HEGNLTQIGMNLGPCHACVLGWAKSFVKNLSEKDMKIHDMDAIGAVSIFWSILCIYAPTKVTNAMVEHIKQEELLTLATQNIGLGTVFCLCLGNKDYIFPTWSQAPPEAYISYRYSA</sequence>
<dbReference type="EMBL" id="MU154580">
    <property type="protein sequence ID" value="KAF9493852.1"/>
    <property type="molecule type" value="Genomic_DNA"/>
</dbReference>
<accession>A0A9P6D793</accession>
<reference evidence="1" key="1">
    <citation type="submission" date="2020-11" db="EMBL/GenBank/DDBJ databases">
        <authorList>
            <consortium name="DOE Joint Genome Institute"/>
            <person name="Ahrendt S."/>
            <person name="Riley R."/>
            <person name="Andreopoulos W."/>
            <person name="Labutti K."/>
            <person name="Pangilinan J."/>
            <person name="Ruiz-Duenas F.J."/>
            <person name="Barrasa J.M."/>
            <person name="Sanchez-Garcia M."/>
            <person name="Camarero S."/>
            <person name="Miyauchi S."/>
            <person name="Serrano A."/>
            <person name="Linde D."/>
            <person name="Babiker R."/>
            <person name="Drula E."/>
            <person name="Ayuso-Fernandez I."/>
            <person name="Pacheco R."/>
            <person name="Padilla G."/>
            <person name="Ferreira P."/>
            <person name="Barriuso J."/>
            <person name="Kellner H."/>
            <person name="Castanera R."/>
            <person name="Alfaro M."/>
            <person name="Ramirez L."/>
            <person name="Pisabarro A.G."/>
            <person name="Kuo A."/>
            <person name="Tritt A."/>
            <person name="Lipzen A."/>
            <person name="He G."/>
            <person name="Yan M."/>
            <person name="Ng V."/>
            <person name="Cullen D."/>
            <person name="Martin F."/>
            <person name="Rosso M.-N."/>
            <person name="Henrissat B."/>
            <person name="Hibbett D."/>
            <person name="Martinez A.T."/>
            <person name="Grigoriev I.V."/>
        </authorList>
    </citation>
    <scope>NUCLEOTIDE SEQUENCE</scope>
    <source>
        <strain evidence="1">ATCC 90797</strain>
    </source>
</reference>
<dbReference type="Proteomes" id="UP000807025">
    <property type="component" value="Unassembled WGS sequence"/>
</dbReference>
<gene>
    <name evidence="1" type="ORF">BDN71DRAFT_1394242</name>
</gene>
<organism evidence="1 2">
    <name type="scientific">Pleurotus eryngii</name>
    <name type="common">Boletus of the steppes</name>
    <dbReference type="NCBI Taxonomy" id="5323"/>
    <lineage>
        <taxon>Eukaryota</taxon>
        <taxon>Fungi</taxon>
        <taxon>Dikarya</taxon>
        <taxon>Basidiomycota</taxon>
        <taxon>Agaricomycotina</taxon>
        <taxon>Agaricomycetes</taxon>
        <taxon>Agaricomycetidae</taxon>
        <taxon>Agaricales</taxon>
        <taxon>Pleurotineae</taxon>
        <taxon>Pleurotaceae</taxon>
        <taxon>Pleurotus</taxon>
    </lineage>
</organism>
<keyword evidence="2" id="KW-1185">Reference proteome</keyword>